<comment type="similarity">
    <text evidence="2">Belongs to the glutamate-gated ion channel (TC 1.A.10.1) family.</text>
</comment>
<keyword evidence="5 9" id="KW-1133">Transmembrane helix</keyword>
<dbReference type="InterPro" id="IPR057074">
    <property type="entry name" value="IR75A_N"/>
</dbReference>
<dbReference type="InterPro" id="IPR052192">
    <property type="entry name" value="Insect_Ionotropic_Sensory_Rcpt"/>
</dbReference>
<feature type="domain" description="Ionotropic receptor 75a N-terminal" evidence="11">
    <location>
        <begin position="15"/>
        <end position="164"/>
    </location>
</feature>
<keyword evidence="4 9" id="KW-0812">Transmembrane</keyword>
<dbReference type="InterPro" id="IPR001320">
    <property type="entry name" value="Iontro_rcpt_C"/>
</dbReference>
<dbReference type="SUPFAM" id="SSF53850">
    <property type="entry name" value="Periplasmic binding protein-like II"/>
    <property type="match status" value="1"/>
</dbReference>
<dbReference type="PANTHER" id="PTHR42643:SF33">
    <property type="entry name" value="GLUTAMATE RECEPTOR 2-LIKE PROTEIN"/>
    <property type="match status" value="1"/>
</dbReference>
<name>A0A2D0WKU3_HELAM</name>
<evidence type="ECO:0000259" key="11">
    <source>
        <dbReference type="Pfam" id="PF24576"/>
    </source>
</evidence>
<evidence type="ECO:0000256" key="4">
    <source>
        <dbReference type="ARBA" id="ARBA00022692"/>
    </source>
</evidence>
<evidence type="ECO:0000256" key="6">
    <source>
        <dbReference type="ARBA" id="ARBA00023136"/>
    </source>
</evidence>
<keyword evidence="3" id="KW-1003">Cell membrane</keyword>
<proteinExistence type="evidence at transcript level"/>
<evidence type="ECO:0000256" key="1">
    <source>
        <dbReference type="ARBA" id="ARBA00004651"/>
    </source>
</evidence>
<evidence type="ECO:0000256" key="5">
    <source>
        <dbReference type="ARBA" id="ARBA00022989"/>
    </source>
</evidence>
<protein>
    <submittedName>
        <fullName evidence="12">Ionization receptor 64a</fullName>
    </submittedName>
</protein>
<keyword evidence="7 12" id="KW-0675">Receptor</keyword>
<organism evidence="12">
    <name type="scientific">Helicoverpa armigera</name>
    <name type="common">Cotton bollworm</name>
    <name type="synonym">Heliothis armigera</name>
    <dbReference type="NCBI Taxonomy" id="29058"/>
    <lineage>
        <taxon>Eukaryota</taxon>
        <taxon>Metazoa</taxon>
        <taxon>Ecdysozoa</taxon>
        <taxon>Arthropoda</taxon>
        <taxon>Hexapoda</taxon>
        <taxon>Insecta</taxon>
        <taxon>Pterygota</taxon>
        <taxon>Neoptera</taxon>
        <taxon>Endopterygota</taxon>
        <taxon>Lepidoptera</taxon>
        <taxon>Glossata</taxon>
        <taxon>Ditrysia</taxon>
        <taxon>Noctuoidea</taxon>
        <taxon>Noctuidae</taxon>
        <taxon>Heliothinae</taxon>
        <taxon>Helicoverpa</taxon>
    </lineage>
</organism>
<feature type="transmembrane region" description="Helical" evidence="9">
    <location>
        <begin position="315"/>
        <end position="337"/>
    </location>
</feature>
<dbReference type="Gene3D" id="1.10.287.70">
    <property type="match status" value="1"/>
</dbReference>
<keyword evidence="8" id="KW-0325">Glycoprotein</keyword>
<sequence>MNLFPNLLLTLSVTEVPLVIDILKHKNIKNAVLFQCYDNHFVSGIHKIFNDNNILTAGSKIISNGTYIIPLDRKKTGIVVDTSCEGWNSVLDSRTVSFKDYSFIIIAEHLSPILEALSRYPILVDSDVIVAHKLNQSYNLYEVYNTGFKLKGKYVIRLVGHWNSSLYIEDLNRWDLGGAFVKTAVVVINPTKLTNQTTEQYMEKPIRMQVKVDTVHRMKFFILLKYMRDMYNFRFDMHRVHSWGYKRNGTFDGMVHALYCGQAELGGAPIFYRIDRWELVQYVSEVWTSRHSFIFRHPKYPGGFYTIYTRPLSGIVWYCVIAMLVVTAVVLWAMLLVQNTWGDNEDSSLSLAGIIIWGAICQQGIAINRESTSTKLLIFITFMYAVTLYQYYNATIVSSLLLEAPRNIRTLKDLLDSDLKAGAHDIVYNYDYFKRTTDPVAIELYHKKVVTATQHNYFPAEKCMDLVRRGGYAIHIDTSVAFPLIKATFNEREICDTTLVQMYPLQRMGVVMRKNTQYREHVANAIRRFSEAGLPQRLRSDVDEPMPECAHTPDSSVFCVGIREFSTPLLVLALGMLVSVMLLLCEIVLHRVVQRAGLRDFVH</sequence>
<reference evidence="12" key="1">
    <citation type="submission" date="2016-10" db="EMBL/GenBank/DDBJ databases">
        <title>Ionization receptor based olfaction pathway mediate attraction and aversion of Mythimna separata toward acetic acid.</title>
        <authorList>
            <person name="Tang R."/>
            <person name="Huang L.-Q."/>
            <person name="Wang C.-Z."/>
        </authorList>
    </citation>
    <scope>NUCLEOTIDE SEQUENCE</scope>
</reference>
<dbReference type="PANTHER" id="PTHR42643">
    <property type="entry name" value="IONOTROPIC RECEPTOR 20A-RELATED"/>
    <property type="match status" value="1"/>
</dbReference>
<feature type="domain" description="Ionotropic glutamate receptor C-terminal" evidence="10">
    <location>
        <begin position="316"/>
        <end position="551"/>
    </location>
</feature>
<dbReference type="Gene3D" id="3.40.190.10">
    <property type="entry name" value="Periplasmic binding protein-like II"/>
    <property type="match status" value="1"/>
</dbReference>
<comment type="subcellular location">
    <subcellularLocation>
        <location evidence="1">Cell membrane</location>
        <topology evidence="1">Multi-pass membrane protein</topology>
    </subcellularLocation>
</comment>
<feature type="transmembrane region" description="Helical" evidence="9">
    <location>
        <begin position="569"/>
        <end position="589"/>
    </location>
</feature>
<feature type="transmembrane region" description="Helical" evidence="9">
    <location>
        <begin position="374"/>
        <end position="392"/>
    </location>
</feature>
<dbReference type="EMBL" id="KY019181">
    <property type="protein sequence ID" value="ARB05670.1"/>
    <property type="molecule type" value="mRNA"/>
</dbReference>
<evidence type="ECO:0000256" key="9">
    <source>
        <dbReference type="SAM" id="Phobius"/>
    </source>
</evidence>
<dbReference type="OrthoDB" id="6424337at2759"/>
<feature type="transmembrane region" description="Helical" evidence="9">
    <location>
        <begin position="349"/>
        <end position="367"/>
    </location>
</feature>
<dbReference type="GO" id="GO:0015276">
    <property type="term" value="F:ligand-gated monoatomic ion channel activity"/>
    <property type="evidence" value="ECO:0007669"/>
    <property type="project" value="InterPro"/>
</dbReference>
<evidence type="ECO:0000256" key="2">
    <source>
        <dbReference type="ARBA" id="ARBA00008685"/>
    </source>
</evidence>
<accession>A0A2D0WKU3</accession>
<evidence type="ECO:0000256" key="3">
    <source>
        <dbReference type="ARBA" id="ARBA00022475"/>
    </source>
</evidence>
<dbReference type="GO" id="GO:0050906">
    <property type="term" value="P:detection of stimulus involved in sensory perception"/>
    <property type="evidence" value="ECO:0007669"/>
    <property type="project" value="UniProtKB-ARBA"/>
</dbReference>
<evidence type="ECO:0000256" key="7">
    <source>
        <dbReference type="ARBA" id="ARBA00023170"/>
    </source>
</evidence>
<dbReference type="AlphaFoldDB" id="A0A2D0WKU3"/>
<dbReference type="Pfam" id="PF24576">
    <property type="entry name" value="IR75A_N"/>
    <property type="match status" value="1"/>
</dbReference>
<evidence type="ECO:0000313" key="12">
    <source>
        <dbReference type="EMBL" id="ARB05670.1"/>
    </source>
</evidence>
<evidence type="ECO:0000256" key="8">
    <source>
        <dbReference type="ARBA" id="ARBA00023180"/>
    </source>
</evidence>
<dbReference type="Pfam" id="PF00060">
    <property type="entry name" value="Lig_chan"/>
    <property type="match status" value="1"/>
</dbReference>
<dbReference type="GO" id="GO:0005886">
    <property type="term" value="C:plasma membrane"/>
    <property type="evidence" value="ECO:0007669"/>
    <property type="project" value="UniProtKB-SubCell"/>
</dbReference>
<keyword evidence="6 9" id="KW-0472">Membrane</keyword>
<evidence type="ECO:0000259" key="10">
    <source>
        <dbReference type="Pfam" id="PF00060"/>
    </source>
</evidence>